<comment type="caution">
    <text evidence="9">The sequence shown here is derived from an EMBL/GenBank/DDBJ whole genome shotgun (WGS) entry which is preliminary data.</text>
</comment>
<dbReference type="InterPro" id="IPR001444">
    <property type="entry name" value="Flag_bb_rod_N"/>
</dbReference>
<organism evidence="9 10">
    <name type="scientific">Marivivens niveibacter</name>
    <dbReference type="NCBI Taxonomy" id="1930667"/>
    <lineage>
        <taxon>Bacteria</taxon>
        <taxon>Pseudomonadati</taxon>
        <taxon>Pseudomonadota</taxon>
        <taxon>Alphaproteobacteria</taxon>
        <taxon>Rhodobacterales</taxon>
        <taxon>Paracoccaceae</taxon>
        <taxon>Marivivens group</taxon>
        <taxon>Marivivens</taxon>
    </lineage>
</organism>
<dbReference type="InterPro" id="IPR010930">
    <property type="entry name" value="Flg_bb/hook_C_dom"/>
</dbReference>
<dbReference type="AlphaFoldDB" id="A0A251X3N4"/>
<proteinExistence type="inferred from homology"/>
<evidence type="ECO:0000256" key="5">
    <source>
        <dbReference type="ARBA" id="ARBA00025933"/>
    </source>
</evidence>
<evidence type="ECO:0000259" key="7">
    <source>
        <dbReference type="Pfam" id="PF00460"/>
    </source>
</evidence>
<dbReference type="GO" id="GO:0030694">
    <property type="term" value="C:bacterial-type flagellum basal body, rod"/>
    <property type="evidence" value="ECO:0007669"/>
    <property type="project" value="UniProtKB-UniRule"/>
</dbReference>
<comment type="similarity">
    <text evidence="2">Belongs to the flagella basal body rod proteins family.</text>
</comment>
<dbReference type="NCBIfam" id="TIGR01395">
    <property type="entry name" value="FlgC"/>
    <property type="match status" value="1"/>
</dbReference>
<sequence>MTNSLNNIFDVGARSMSAQMVRMNTLASNIANAGSVASTPEEAYQARRAVFETQYSGAVRDIDTLSTTQATEIVDLARDPEAKYRPDHPKADENGFIYQSTVNVEEEMVEMMEASRQYQNVLETVSTMRTLMSRTVTMGK</sequence>
<dbReference type="EMBL" id="MSPP01000001">
    <property type="protein sequence ID" value="OUD10988.1"/>
    <property type="molecule type" value="Genomic_DNA"/>
</dbReference>
<dbReference type="Pfam" id="PF00460">
    <property type="entry name" value="Flg_bb_rod"/>
    <property type="match status" value="1"/>
</dbReference>
<dbReference type="Proteomes" id="UP000194664">
    <property type="component" value="Unassembled WGS sequence"/>
</dbReference>
<evidence type="ECO:0000256" key="6">
    <source>
        <dbReference type="RuleBase" id="RU362062"/>
    </source>
</evidence>
<dbReference type="InterPro" id="IPR006299">
    <property type="entry name" value="FlgC"/>
</dbReference>
<evidence type="ECO:0000256" key="4">
    <source>
        <dbReference type="ARBA" id="ARBA00023143"/>
    </source>
</evidence>
<evidence type="ECO:0000256" key="3">
    <source>
        <dbReference type="ARBA" id="ARBA00017941"/>
    </source>
</evidence>
<evidence type="ECO:0000259" key="8">
    <source>
        <dbReference type="Pfam" id="PF06429"/>
    </source>
</evidence>
<feature type="domain" description="Flagellar basal-body/hook protein C-terminal" evidence="8">
    <location>
        <begin position="94"/>
        <end position="137"/>
    </location>
</feature>
<evidence type="ECO:0000313" key="9">
    <source>
        <dbReference type="EMBL" id="OUD10988.1"/>
    </source>
</evidence>
<dbReference type="RefSeq" id="WP_086450627.1">
    <property type="nucleotide sequence ID" value="NZ_MSPP01000001.1"/>
</dbReference>
<keyword evidence="9" id="KW-0966">Cell projection</keyword>
<accession>A0A251X3N4</accession>
<dbReference type="PANTHER" id="PTHR30435">
    <property type="entry name" value="FLAGELLAR PROTEIN"/>
    <property type="match status" value="1"/>
</dbReference>
<evidence type="ECO:0000256" key="2">
    <source>
        <dbReference type="ARBA" id="ARBA00009677"/>
    </source>
</evidence>
<name>A0A251X3N4_9RHOB</name>
<dbReference type="Pfam" id="PF06429">
    <property type="entry name" value="Flg_bbr_C"/>
    <property type="match status" value="1"/>
</dbReference>
<dbReference type="OrthoDB" id="9813951at2"/>
<comment type="subunit">
    <text evidence="5 6">The basal body constitutes a major portion of the flagellar organelle and consists of four rings (L,P,S, and M) mounted on a central rod. The rod consists of about 26 subunits of FlgG in the distal portion, and FlgB, FlgC and FlgF are thought to build up the proximal portion of the rod with about 6 subunits each.</text>
</comment>
<keyword evidence="4 6" id="KW-0975">Bacterial flagellum</keyword>
<dbReference type="PANTHER" id="PTHR30435:SF2">
    <property type="entry name" value="FLAGELLAR BASAL-BODY ROD PROTEIN FLGC"/>
    <property type="match status" value="1"/>
</dbReference>
<feature type="domain" description="Flagellar basal body rod protein N-terminal" evidence="7">
    <location>
        <begin position="10"/>
        <end position="33"/>
    </location>
</feature>
<protein>
    <recommendedName>
        <fullName evidence="3 6">Flagellar basal-body rod protein FlgC</fullName>
    </recommendedName>
</protein>
<evidence type="ECO:0000313" key="10">
    <source>
        <dbReference type="Proteomes" id="UP000194664"/>
    </source>
</evidence>
<evidence type="ECO:0000256" key="1">
    <source>
        <dbReference type="ARBA" id="ARBA00004117"/>
    </source>
</evidence>
<keyword evidence="9" id="KW-0969">Cilium</keyword>
<comment type="subcellular location">
    <subcellularLocation>
        <location evidence="1 6">Bacterial flagellum basal body</location>
    </subcellularLocation>
</comment>
<reference evidence="9 10" key="1">
    <citation type="submission" date="2016-12" db="EMBL/GenBank/DDBJ databases">
        <title>The draft genome sequence of HSLHS2.</title>
        <authorList>
            <person name="Hu D."/>
            <person name="Wang L."/>
            <person name="Shao Z."/>
        </authorList>
    </citation>
    <scope>NUCLEOTIDE SEQUENCE [LARGE SCALE GENOMIC DNA]</scope>
    <source>
        <strain evidence="9">MCCC 1A06712</strain>
    </source>
</reference>
<keyword evidence="9" id="KW-0282">Flagellum</keyword>
<gene>
    <name evidence="9" type="ORF">BVC71_01175</name>
</gene>
<keyword evidence="10" id="KW-1185">Reference proteome</keyword>
<dbReference type="GO" id="GO:0071978">
    <property type="term" value="P:bacterial-type flagellum-dependent swarming motility"/>
    <property type="evidence" value="ECO:0007669"/>
    <property type="project" value="TreeGrafter"/>
</dbReference>